<keyword evidence="6" id="KW-1185">Reference proteome</keyword>
<dbReference type="OrthoDB" id="2262349at2759"/>
<dbReference type="GO" id="GO:0016787">
    <property type="term" value="F:hydrolase activity"/>
    <property type="evidence" value="ECO:0007669"/>
    <property type="project" value="InterPro"/>
</dbReference>
<reference evidence="5 6" key="1">
    <citation type="journal article" date="2013" name="PLoS Genet.">
        <title>The genome and development-dependent transcriptomes of Pyronema confluens: a window into fungal evolution.</title>
        <authorList>
            <person name="Traeger S."/>
            <person name="Altegoer F."/>
            <person name="Freitag M."/>
            <person name="Gabaldon T."/>
            <person name="Kempken F."/>
            <person name="Kumar A."/>
            <person name="Marcet-Houben M."/>
            <person name="Poggeler S."/>
            <person name="Stajich J.E."/>
            <person name="Nowrousian M."/>
        </authorList>
    </citation>
    <scope>NUCLEOTIDE SEQUENCE [LARGE SCALE GENOMIC DNA]</scope>
    <source>
        <strain evidence="6">CBS 100304</strain>
        <tissue evidence="5">Vegetative mycelium</tissue>
    </source>
</reference>
<dbReference type="Gene3D" id="3.60.20.30">
    <property type="entry name" value="(Glycosyl)asparaginase"/>
    <property type="match status" value="1"/>
</dbReference>
<evidence type="ECO:0000256" key="2">
    <source>
        <dbReference type="PIRSR" id="PIRSR600246-2"/>
    </source>
</evidence>
<dbReference type="STRING" id="1076935.U4LAG3"/>
<feature type="site" description="Cleavage; by autolysis" evidence="3">
    <location>
        <begin position="205"/>
        <end position="206"/>
    </location>
</feature>
<proteinExistence type="predicted"/>
<dbReference type="OMA" id="VCLDRWG"/>
<evidence type="ECO:0000313" key="6">
    <source>
        <dbReference type="Proteomes" id="UP000018144"/>
    </source>
</evidence>
<organism evidence="5 6">
    <name type="scientific">Pyronema omphalodes (strain CBS 100304)</name>
    <name type="common">Pyronema confluens</name>
    <dbReference type="NCBI Taxonomy" id="1076935"/>
    <lineage>
        <taxon>Eukaryota</taxon>
        <taxon>Fungi</taxon>
        <taxon>Dikarya</taxon>
        <taxon>Ascomycota</taxon>
        <taxon>Pezizomycotina</taxon>
        <taxon>Pezizomycetes</taxon>
        <taxon>Pezizales</taxon>
        <taxon>Pyronemataceae</taxon>
        <taxon>Pyronema</taxon>
    </lineage>
</organism>
<evidence type="ECO:0000313" key="5">
    <source>
        <dbReference type="EMBL" id="CCX07149.1"/>
    </source>
</evidence>
<dbReference type="AlphaFoldDB" id="U4LAG3"/>
<dbReference type="EMBL" id="HF935336">
    <property type="protein sequence ID" value="CCX07149.1"/>
    <property type="molecule type" value="Genomic_DNA"/>
</dbReference>
<feature type="binding site" evidence="2">
    <location>
        <begin position="308"/>
        <end position="311"/>
    </location>
    <ligand>
        <name>substrate</name>
    </ligand>
</feature>
<dbReference type="InterPro" id="IPR000246">
    <property type="entry name" value="Peptidase_T2"/>
</dbReference>
<evidence type="ECO:0000256" key="4">
    <source>
        <dbReference type="SAM" id="MobiDB-lite"/>
    </source>
</evidence>
<evidence type="ECO:0000256" key="1">
    <source>
        <dbReference type="PIRSR" id="PIRSR600246-1"/>
    </source>
</evidence>
<feature type="region of interest" description="Disordered" evidence="4">
    <location>
        <begin position="173"/>
        <end position="200"/>
    </location>
</feature>
<dbReference type="GO" id="GO:0005737">
    <property type="term" value="C:cytoplasm"/>
    <property type="evidence" value="ECO:0007669"/>
    <property type="project" value="TreeGrafter"/>
</dbReference>
<feature type="active site" description="Nucleophile" evidence="1">
    <location>
        <position position="206"/>
    </location>
</feature>
<accession>U4LAG3</accession>
<dbReference type="Proteomes" id="UP000018144">
    <property type="component" value="Unassembled WGS sequence"/>
</dbReference>
<dbReference type="PANTHER" id="PTHR10188">
    <property type="entry name" value="L-ASPARAGINASE"/>
    <property type="match status" value="1"/>
</dbReference>
<dbReference type="Pfam" id="PF01112">
    <property type="entry name" value="Asparaginase_2"/>
    <property type="match status" value="2"/>
</dbReference>
<dbReference type="PANTHER" id="PTHR10188:SF43">
    <property type="entry name" value="ASPARAGINASE (EUROFUNG)"/>
    <property type="match status" value="1"/>
</dbReference>
<dbReference type="SUPFAM" id="SSF56235">
    <property type="entry name" value="N-terminal nucleophile aminohydrolases (Ntn hydrolases)"/>
    <property type="match status" value="1"/>
</dbReference>
<dbReference type="InterPro" id="IPR029055">
    <property type="entry name" value="Ntn_hydrolases_N"/>
</dbReference>
<feature type="binding site" evidence="2">
    <location>
        <begin position="234"/>
        <end position="237"/>
    </location>
    <ligand>
        <name>substrate</name>
    </ligand>
</feature>
<gene>
    <name evidence="5" type="ORF">PCON_06736</name>
</gene>
<protein>
    <submittedName>
        <fullName evidence="5">Similar to Isoaspartyl peptidase acc. no. Q7CQV5</fullName>
    </submittedName>
</protein>
<dbReference type="CDD" id="cd04701">
    <property type="entry name" value="Asparaginase_2"/>
    <property type="match status" value="1"/>
</dbReference>
<sequence length="407" mass="44363">MSHQPRIILHGGAGTISRTNLIPHSPQYDAYITSLRSLLESGYSKLQSSSTALDAACHVVSLFEDNPLFNCGRGSVFTRDGKNELEASVMLSGGPGAAKRGVGVTMLRHVKNPILLAKELLLRGEETKHNFLCGEEAEKLASKWGVEIVGEEWFWTERRWKEHLRGLKGREMDKWTMPGREDGEEPGEDKPAGDPEVTEEYLPQGTVGCVTMDRWGNICAATSTGGMTNKLPGRIGDTPTLGAGFWAEEWEVPVARARPTPAAAAAGGLMEGLQSLVTDCFPSQQEHSEPLLEKTLPTNRKAIGLSGTGNGDYFLRLAAAHDVTARYRFGGRSFKAAVKEVIGRQGEMQRAAERIGKWGTGEGEGGFIGINETGELVWDLNCGGMYRGIVDDEGKTKVAVYWDEEMH</sequence>
<name>U4LAG3_PYROM</name>
<evidence type="ECO:0000256" key="3">
    <source>
        <dbReference type="PIRSR" id="PIRSR600246-3"/>
    </source>
</evidence>
<dbReference type="eggNOG" id="KOG1592">
    <property type="taxonomic scope" value="Eukaryota"/>
</dbReference>